<dbReference type="PANTHER" id="PTHR43172">
    <property type="entry name" value="ADENYLOSUCCINATE LYASE"/>
    <property type="match status" value="1"/>
</dbReference>
<dbReference type="Pfam" id="PF10397">
    <property type="entry name" value="ADSL_C"/>
    <property type="match status" value="1"/>
</dbReference>
<accession>A0AAF1JTC9</accession>
<dbReference type="Proteomes" id="UP001196068">
    <property type="component" value="Unassembled WGS sequence"/>
</dbReference>
<sequence length="452" mass="46996">MPVNPADQTVFGALYGTDAMRAVFAESAYLQRMLDVEAALARAQAKLLIVPAEAAAEITAAADAARLDLPALAAATRNTGYPVVGLVRQLSALAGAEAGRWTHWGATTQDIMDSATVLQMRDGLDLIEADLRALCAALAARVAEHRDTVMAGRTHLQHALPVTLGYKCAVWLAPLLAMLERLEQLRPRALRLQFGGAAGTLASLGDDGLAVSAALAEELALPEADIPWHVARDGLAEAVCWLGLVAGALSKLATDVILLMQSEVAELSEPHVAGRGGSSTMPQKRNPISCEYIIAQARSVHALVPQMLAAMAQDQERGTGPWQAESLAIGQAFLLTHGAVVQACTIAEGMVVDAARMRANIEATGGLIMSEAVMMGLAPSLGRGEAHHAVNHACDVALATGVSLAEALKAEPALAGQIDDAMIARLTEPSGYLGAAGAFCDRVLARSAALLG</sequence>
<dbReference type="Pfam" id="PF00206">
    <property type="entry name" value="Lyase_1"/>
    <property type="match status" value="1"/>
</dbReference>
<keyword evidence="5" id="KW-1185">Reference proteome</keyword>
<feature type="domain" description="Adenylosuccinate lyase C-terminal" evidence="3">
    <location>
        <begin position="365"/>
        <end position="444"/>
    </location>
</feature>
<name>A0AAF1JTC9_9PROT</name>
<dbReference type="PRINTS" id="PR00145">
    <property type="entry name" value="ARGSUCLYASE"/>
</dbReference>
<reference evidence="4" key="2">
    <citation type="journal article" date="2021" name="Syst. Appl. Microbiol.">
        <title>Roseomonas hellenica sp. nov., isolated from roots of wild-growing Alkanna tinctoria.</title>
        <authorList>
            <person name="Rat A."/>
            <person name="Naranjo H.D."/>
            <person name="Lebbe L."/>
            <person name="Cnockaert M."/>
            <person name="Krigas N."/>
            <person name="Grigoriadou K."/>
            <person name="Maloupa E."/>
            <person name="Willems A."/>
        </authorList>
    </citation>
    <scope>NUCLEOTIDE SEQUENCE</scope>
    <source>
        <strain evidence="4">LMG 28251</strain>
    </source>
</reference>
<dbReference type="SUPFAM" id="SSF48557">
    <property type="entry name" value="L-aspartase-like"/>
    <property type="match status" value="1"/>
</dbReference>
<evidence type="ECO:0000313" key="5">
    <source>
        <dbReference type="Proteomes" id="UP001196068"/>
    </source>
</evidence>
<comment type="caution">
    <text evidence="4">The sequence shown here is derived from an EMBL/GenBank/DDBJ whole genome shotgun (WGS) entry which is preliminary data.</text>
</comment>
<dbReference type="InterPro" id="IPR022761">
    <property type="entry name" value="Fumarate_lyase_N"/>
</dbReference>
<dbReference type="InterPro" id="IPR019468">
    <property type="entry name" value="AdenyloSucc_lyase_C"/>
</dbReference>
<evidence type="ECO:0000256" key="1">
    <source>
        <dbReference type="ARBA" id="ARBA00034772"/>
    </source>
</evidence>
<evidence type="ECO:0000259" key="3">
    <source>
        <dbReference type="SMART" id="SM00998"/>
    </source>
</evidence>
<dbReference type="PROSITE" id="PS00163">
    <property type="entry name" value="FUMARATE_LYASES"/>
    <property type="match status" value="1"/>
</dbReference>
<dbReference type="EC" id="5.5.1.2" evidence="2"/>
<dbReference type="Gene3D" id="1.10.40.30">
    <property type="entry name" value="Fumarase/aspartase (C-terminal domain)"/>
    <property type="match status" value="1"/>
</dbReference>
<dbReference type="InterPro" id="IPR020557">
    <property type="entry name" value="Fumarate_lyase_CS"/>
</dbReference>
<dbReference type="PRINTS" id="PR00149">
    <property type="entry name" value="FUMRATELYASE"/>
</dbReference>
<dbReference type="RefSeq" id="WP_211872163.1">
    <property type="nucleotide sequence ID" value="NZ_JAAEDH010000001.1"/>
</dbReference>
<evidence type="ECO:0000313" key="4">
    <source>
        <dbReference type="EMBL" id="MBR0653451.1"/>
    </source>
</evidence>
<dbReference type="GO" id="GO:0019619">
    <property type="term" value="P:3,4-dihydroxybenzoate catabolic process"/>
    <property type="evidence" value="ECO:0007669"/>
    <property type="project" value="InterPro"/>
</dbReference>
<organism evidence="4 5">
    <name type="scientific">Plastoroseomonas arctica</name>
    <dbReference type="NCBI Taxonomy" id="1509237"/>
    <lineage>
        <taxon>Bacteria</taxon>
        <taxon>Pseudomonadati</taxon>
        <taxon>Pseudomonadota</taxon>
        <taxon>Alphaproteobacteria</taxon>
        <taxon>Acetobacterales</taxon>
        <taxon>Acetobacteraceae</taxon>
        <taxon>Plastoroseomonas</taxon>
    </lineage>
</organism>
<dbReference type="AlphaFoldDB" id="A0AAF1JTC9"/>
<evidence type="ECO:0000256" key="2">
    <source>
        <dbReference type="NCBIfam" id="TIGR02426"/>
    </source>
</evidence>
<dbReference type="EMBL" id="JAAEDH010000001">
    <property type="protein sequence ID" value="MBR0653451.1"/>
    <property type="molecule type" value="Genomic_DNA"/>
</dbReference>
<dbReference type="SMART" id="SM00998">
    <property type="entry name" value="ADSL_C"/>
    <property type="match status" value="1"/>
</dbReference>
<dbReference type="Gene3D" id="1.20.200.10">
    <property type="entry name" value="Fumarase/aspartase (Central domain)"/>
    <property type="match status" value="1"/>
</dbReference>
<protein>
    <recommendedName>
        <fullName evidence="2">3-carboxy-cis,cis-muconate cycloisomerase</fullName>
        <ecNumber evidence="2">5.5.1.2</ecNumber>
    </recommendedName>
</protein>
<dbReference type="InterPro" id="IPR012789">
    <property type="entry name" value="Protocat_PcaB-like"/>
</dbReference>
<dbReference type="PANTHER" id="PTHR43172:SF2">
    <property type="entry name" value="ADENYLOSUCCINATE LYASE C-TERMINAL DOMAIN-CONTAINING PROTEIN"/>
    <property type="match status" value="1"/>
</dbReference>
<dbReference type="CDD" id="cd01597">
    <property type="entry name" value="pCLME"/>
    <property type="match status" value="1"/>
</dbReference>
<dbReference type="NCBIfam" id="TIGR02426">
    <property type="entry name" value="protocat_pcaB"/>
    <property type="match status" value="1"/>
</dbReference>
<dbReference type="GO" id="GO:0047472">
    <property type="term" value="F:3-carboxy-cis,cis-muconate cycloisomerase activity"/>
    <property type="evidence" value="ECO:0007669"/>
    <property type="project" value="UniProtKB-UniRule"/>
</dbReference>
<dbReference type="GO" id="GO:0016829">
    <property type="term" value="F:lyase activity"/>
    <property type="evidence" value="ECO:0007669"/>
    <property type="project" value="UniProtKB-ARBA"/>
</dbReference>
<keyword evidence="4" id="KW-0413">Isomerase</keyword>
<comment type="similarity">
    <text evidence="1">Belongs to the class-II fumarase/aspartase family.</text>
</comment>
<proteinExistence type="inferred from homology"/>
<reference evidence="4" key="1">
    <citation type="submission" date="2020-01" db="EMBL/GenBank/DDBJ databases">
        <authorList>
            <person name="Rat A."/>
        </authorList>
    </citation>
    <scope>NUCLEOTIDE SEQUENCE</scope>
    <source>
        <strain evidence="4">LMG 28251</strain>
    </source>
</reference>
<dbReference type="InterPro" id="IPR008948">
    <property type="entry name" value="L-Aspartase-like"/>
</dbReference>
<dbReference type="InterPro" id="IPR000362">
    <property type="entry name" value="Fumarate_lyase_fam"/>
</dbReference>
<gene>
    <name evidence="4" type="primary">pcaB</name>
    <name evidence="4" type="ORF">GXW79_00010</name>
</gene>